<keyword evidence="1" id="KW-0812">Transmembrane</keyword>
<feature type="transmembrane region" description="Helical" evidence="1">
    <location>
        <begin position="204"/>
        <end position="225"/>
    </location>
</feature>
<comment type="caution">
    <text evidence="2">The sequence shown here is derived from an EMBL/GenBank/DDBJ whole genome shotgun (WGS) entry which is preliminary data.</text>
</comment>
<evidence type="ECO:0000313" key="2">
    <source>
        <dbReference type="EMBL" id="TDQ51158.1"/>
    </source>
</evidence>
<gene>
    <name evidence="2" type="ORF">EV696_101128</name>
</gene>
<keyword evidence="3" id="KW-1185">Reference proteome</keyword>
<feature type="transmembrane region" description="Helical" evidence="1">
    <location>
        <begin position="74"/>
        <end position="94"/>
    </location>
</feature>
<dbReference type="Proteomes" id="UP000295375">
    <property type="component" value="Unassembled WGS sequence"/>
</dbReference>
<name>A0A4R6UUW4_9GAMM</name>
<dbReference type="OrthoDB" id="5984490at2"/>
<evidence type="ECO:0000256" key="1">
    <source>
        <dbReference type="SAM" id="Phobius"/>
    </source>
</evidence>
<feature type="transmembrane region" description="Helical" evidence="1">
    <location>
        <begin position="6"/>
        <end position="27"/>
    </location>
</feature>
<keyword evidence="1" id="KW-0472">Membrane</keyword>
<reference evidence="2 3" key="1">
    <citation type="submission" date="2019-03" db="EMBL/GenBank/DDBJ databases">
        <title>Genomic Encyclopedia of Type Strains, Phase IV (KMG-IV): sequencing the most valuable type-strain genomes for metagenomic binning, comparative biology and taxonomic classification.</title>
        <authorList>
            <person name="Goeker M."/>
        </authorList>
    </citation>
    <scope>NUCLEOTIDE SEQUENCE [LARGE SCALE GENOMIC DNA]</scope>
    <source>
        <strain evidence="2 3">DSM 103792</strain>
    </source>
</reference>
<sequence>MTEVLRWTHIITGMLGLVLFWIPVFARKGSPLHRIAGRGFLWCTYIVSVSAVTVLALRLSEPISRGVDITTLKLFPFFVMLVYLAVMLVIGAWYSRHVLQYKADLTGLRKPLGWALAIVSILASVVLVIIALNGNPALRVLLLALSPLGILGGVGMIRHFLVPTREPKAWMIQHLNNALGLGIGYHTAFFVFGMRSFTEQWLTGFWGILPWVLPALIGIPMISWVTRRYRNRFKVANAPSLSTLSIREPAMETAGEYPYTENR</sequence>
<keyword evidence="1" id="KW-1133">Transmembrane helix</keyword>
<feature type="transmembrane region" description="Helical" evidence="1">
    <location>
        <begin position="114"/>
        <end position="132"/>
    </location>
</feature>
<dbReference type="AlphaFoldDB" id="A0A4R6UUW4"/>
<organism evidence="2 3">
    <name type="scientific">Permianibacter aggregans</name>
    <dbReference type="NCBI Taxonomy" id="1510150"/>
    <lineage>
        <taxon>Bacteria</taxon>
        <taxon>Pseudomonadati</taxon>
        <taxon>Pseudomonadota</taxon>
        <taxon>Gammaproteobacteria</taxon>
        <taxon>Pseudomonadales</taxon>
        <taxon>Pseudomonadaceae</taxon>
        <taxon>Permianibacter</taxon>
    </lineage>
</organism>
<feature type="transmembrane region" description="Helical" evidence="1">
    <location>
        <begin position="138"/>
        <end position="157"/>
    </location>
</feature>
<dbReference type="RefSeq" id="WP_133587011.1">
    <property type="nucleotide sequence ID" value="NZ_CP037953.1"/>
</dbReference>
<feature type="transmembrane region" description="Helical" evidence="1">
    <location>
        <begin position="178"/>
        <end position="198"/>
    </location>
</feature>
<evidence type="ECO:0000313" key="3">
    <source>
        <dbReference type="Proteomes" id="UP000295375"/>
    </source>
</evidence>
<evidence type="ECO:0008006" key="4">
    <source>
        <dbReference type="Google" id="ProtNLM"/>
    </source>
</evidence>
<proteinExistence type="predicted"/>
<protein>
    <recommendedName>
        <fullName evidence="4">DUF2306 domain-containing protein</fullName>
    </recommendedName>
</protein>
<accession>A0A4R6UUW4</accession>
<dbReference type="EMBL" id="SNYM01000001">
    <property type="protein sequence ID" value="TDQ51158.1"/>
    <property type="molecule type" value="Genomic_DNA"/>
</dbReference>
<feature type="transmembrane region" description="Helical" evidence="1">
    <location>
        <begin position="39"/>
        <end position="59"/>
    </location>
</feature>